<evidence type="ECO:0000313" key="5">
    <source>
        <dbReference type="Proteomes" id="UP000319040"/>
    </source>
</evidence>
<keyword evidence="1" id="KW-0813">Transport</keyword>
<dbReference type="NCBIfam" id="TIGR04057">
    <property type="entry name" value="SusC_RagA_signa"/>
    <property type="match status" value="1"/>
</dbReference>
<dbReference type="InterPro" id="IPR012910">
    <property type="entry name" value="Plug_dom"/>
</dbReference>
<dbReference type="InterPro" id="IPR023997">
    <property type="entry name" value="TonB-dep_OMP_SusC/RagA_CS"/>
</dbReference>
<keyword evidence="2" id="KW-0732">Signal</keyword>
<evidence type="ECO:0000259" key="3">
    <source>
        <dbReference type="Pfam" id="PF07715"/>
    </source>
</evidence>
<dbReference type="InterPro" id="IPR037066">
    <property type="entry name" value="Plug_dom_sf"/>
</dbReference>
<dbReference type="AlphaFoldDB" id="A0A521EIM8"/>
<dbReference type="Proteomes" id="UP000319040">
    <property type="component" value="Unassembled WGS sequence"/>
</dbReference>
<dbReference type="SUPFAM" id="SSF49464">
    <property type="entry name" value="Carboxypeptidase regulatory domain-like"/>
    <property type="match status" value="1"/>
</dbReference>
<dbReference type="FunFam" id="2.170.130.10:FF:000003">
    <property type="entry name" value="SusC/RagA family TonB-linked outer membrane protein"/>
    <property type="match status" value="1"/>
</dbReference>
<dbReference type="GO" id="GO:0009279">
    <property type="term" value="C:cell outer membrane"/>
    <property type="evidence" value="ECO:0007669"/>
    <property type="project" value="UniProtKB-SubCell"/>
</dbReference>
<dbReference type="Gene3D" id="2.170.130.10">
    <property type="entry name" value="TonB-dependent receptor, plug domain"/>
    <property type="match status" value="1"/>
</dbReference>
<sequence length="1044" mass="116956">MDLKKISTVVLLLMLSTTSFTQSKLVKGLVVESNGNPLIGVTVFKKNTTHGVITDLDGRYIIQDLTVGDTLAFSFIGFQTQERVVGESSQIDVVMAEDVAELGEVQIVAFSKQKKESVIGSINTIRPAELKQPASNLTGALAGRMAGIISYQRSGEPGRDNAEFFIRGVTSFGYANSPLILLDGFEISSEDLARVEPDNIASFSIMKDATATALYGARGANGVILVNTKEGKKGKAKITARMETSIASPTKLNSFLNGVDYMEQYNKALRTRVPEEQLFYSKDKIENTRNNVNSYIYPNVNWYDELFKNQTYNSRANLNVTGGGNVAQYYISASFNNETGLLKVDNQNNFNNNIDIKRYNLRANINISLTKTTQISTKFYSLFSQYNGPSENASDIFGRVMNANPVTFPKYFPRNPNVLIGSGSAEFVNHTMFGNKSRGGGAFYPNPYADMVKGYKDEFSSTILSQFKIEQDLSGLTQGLSARGMASIKNYSTYGSSRSFEPFYYDGLSYLAPTPEIPEGQINIYQLNEGTDYLNDPSTWTNANSRVYFELAAMYNRDFGQHSVGGLFVYTREERLNTIQGSNNVYTSLPARNMGLAGRATYGFNKKYFVELNFGYNGSERFAKDNRFGFFPSAGVGYTISEEKFWARLKPSINQLKFRATYGLVGNDAISAESDRFFYMSDVNINDGGKAYAWGQDFSTRYNGYHINRYANESVTWEVAEKLNVGLEMSLFKKLTLQGDYFKEMRSNIYMPYQYIPATSGLASEIKSNIGEAKSYGFDGSADYNHSFSNGLYLIGRANFTYAKNEVIANGEPQYQYPYMSRVGHPIDQMWGLVAERLFIDEADIYNSPVQTFGNNYLPGDIKYVDVNSDGKIDENDRVPIGFPTVPEIIYGFGLTAGYKGFDASFFFQGSARSSFMIAPDKIAPFVGERNALNIIADNHWSEFNPDPYAFWPRLSTTAIANNEQASTWWLRDGSFLRLKSFEVGYTLNRTVLQKIKFENLRLYVSGNNLLYFSKFKLWDPEMGDNGLGYPTQRIFNIGMNVTF</sequence>
<evidence type="ECO:0000313" key="4">
    <source>
        <dbReference type="EMBL" id="SMO83765.1"/>
    </source>
</evidence>
<dbReference type="InterPro" id="IPR039426">
    <property type="entry name" value="TonB-dep_rcpt-like"/>
</dbReference>
<feature type="signal peptide" evidence="2">
    <location>
        <begin position="1"/>
        <end position="21"/>
    </location>
</feature>
<accession>A0A521EIM8</accession>
<organism evidence="4 5">
    <name type="scientific">Saccharicrinis carchari</name>
    <dbReference type="NCBI Taxonomy" id="1168039"/>
    <lineage>
        <taxon>Bacteria</taxon>
        <taxon>Pseudomonadati</taxon>
        <taxon>Bacteroidota</taxon>
        <taxon>Bacteroidia</taxon>
        <taxon>Marinilabiliales</taxon>
        <taxon>Marinilabiliaceae</taxon>
        <taxon>Saccharicrinis</taxon>
    </lineage>
</organism>
<keyword evidence="1" id="KW-0812">Transmembrane</keyword>
<dbReference type="Pfam" id="PF13715">
    <property type="entry name" value="CarbopepD_reg_2"/>
    <property type="match status" value="1"/>
</dbReference>
<evidence type="ECO:0000256" key="1">
    <source>
        <dbReference type="PROSITE-ProRule" id="PRU01360"/>
    </source>
</evidence>
<name>A0A521EIM8_SACCC</name>
<comment type="similarity">
    <text evidence="1">Belongs to the TonB-dependent receptor family.</text>
</comment>
<keyword evidence="5" id="KW-1185">Reference proteome</keyword>
<dbReference type="OrthoDB" id="721000at2"/>
<protein>
    <submittedName>
        <fullName evidence="4">TonB-linked outer membrane protein, SusC/RagA family</fullName>
    </submittedName>
</protein>
<dbReference type="Pfam" id="PF07715">
    <property type="entry name" value="Plug"/>
    <property type="match status" value="1"/>
</dbReference>
<evidence type="ECO:0000256" key="2">
    <source>
        <dbReference type="SAM" id="SignalP"/>
    </source>
</evidence>
<keyword evidence="1" id="KW-0472">Membrane</keyword>
<dbReference type="SUPFAM" id="SSF56935">
    <property type="entry name" value="Porins"/>
    <property type="match status" value="1"/>
</dbReference>
<dbReference type="RefSeq" id="WP_142534246.1">
    <property type="nucleotide sequence ID" value="NZ_FXTB01000009.1"/>
</dbReference>
<dbReference type="InterPro" id="IPR023996">
    <property type="entry name" value="TonB-dep_OMP_SusC/RagA"/>
</dbReference>
<keyword evidence="1" id="KW-1134">Transmembrane beta strand</keyword>
<dbReference type="NCBIfam" id="TIGR04056">
    <property type="entry name" value="OMP_RagA_SusC"/>
    <property type="match status" value="1"/>
</dbReference>
<dbReference type="EMBL" id="FXTB01000009">
    <property type="protein sequence ID" value="SMO83765.1"/>
    <property type="molecule type" value="Genomic_DNA"/>
</dbReference>
<dbReference type="PROSITE" id="PS52016">
    <property type="entry name" value="TONB_DEPENDENT_REC_3"/>
    <property type="match status" value="1"/>
</dbReference>
<feature type="chain" id="PRO_5022096757" evidence="2">
    <location>
        <begin position="22"/>
        <end position="1044"/>
    </location>
</feature>
<comment type="subcellular location">
    <subcellularLocation>
        <location evidence="1">Cell outer membrane</location>
        <topology evidence="1">Multi-pass membrane protein</topology>
    </subcellularLocation>
</comment>
<dbReference type="InterPro" id="IPR008969">
    <property type="entry name" value="CarboxyPept-like_regulatory"/>
</dbReference>
<dbReference type="Gene3D" id="2.60.40.1120">
    <property type="entry name" value="Carboxypeptidase-like, regulatory domain"/>
    <property type="match status" value="1"/>
</dbReference>
<proteinExistence type="inferred from homology"/>
<feature type="domain" description="TonB-dependent receptor plug" evidence="3">
    <location>
        <begin position="115"/>
        <end position="223"/>
    </location>
</feature>
<reference evidence="4 5" key="1">
    <citation type="submission" date="2017-05" db="EMBL/GenBank/DDBJ databases">
        <authorList>
            <person name="Varghese N."/>
            <person name="Submissions S."/>
        </authorList>
    </citation>
    <scope>NUCLEOTIDE SEQUENCE [LARGE SCALE GENOMIC DNA]</scope>
    <source>
        <strain evidence="4 5">DSM 27040</strain>
    </source>
</reference>
<keyword evidence="1" id="KW-0998">Cell outer membrane</keyword>
<gene>
    <name evidence="4" type="ORF">SAMN06265379_10947</name>
</gene>